<feature type="compositionally biased region" description="Polar residues" evidence="1">
    <location>
        <begin position="75"/>
        <end position="84"/>
    </location>
</feature>
<feature type="compositionally biased region" description="Basic and acidic residues" evidence="1">
    <location>
        <begin position="446"/>
        <end position="493"/>
    </location>
</feature>
<comment type="caution">
    <text evidence="2">The sequence shown here is derived from an EMBL/GenBank/DDBJ whole genome shotgun (WGS) entry which is preliminary data.</text>
</comment>
<evidence type="ECO:0000313" key="3">
    <source>
        <dbReference type="Proteomes" id="UP000179807"/>
    </source>
</evidence>
<dbReference type="GeneID" id="94845448"/>
<keyword evidence="3" id="KW-1185">Reference proteome</keyword>
<accession>A0A1J4JFS0</accession>
<evidence type="ECO:0000256" key="1">
    <source>
        <dbReference type="SAM" id="MobiDB-lite"/>
    </source>
</evidence>
<evidence type="ECO:0000313" key="2">
    <source>
        <dbReference type="EMBL" id="OHS97505.1"/>
    </source>
</evidence>
<feature type="compositionally biased region" description="Low complexity" evidence="1">
    <location>
        <begin position="55"/>
        <end position="69"/>
    </location>
</feature>
<sequence>MEMSDSSLSDIDLQEGLRQMGLLMDDSEKLAKETDQEPPFIKNKIKKNLEKEENQNTNKQSNKTTINSKIAKGSSILNNKTKNILENRGNNNNSQTKSKNQSINNFNNNNDISHPQNQHVDHENMKNKQTNDFGDFDFSLSSSHTEENANSTNKFNANTNKTPSKSGWDAVGFDDDLPPANKSIANNLQNKNDLQNKVKNNFIATDGKKDNTNDQSVLKTVVVKNNSSNILSNIDSMSIDDIESYESSDNDVSTPKKDEKTIVDSTKKSQNINIPATLSKDKTINEVNKGRADTKIQINENNRNKNESLKVKINISNKLNNHVENKVLNASQEDHKTGKENEINAQKVQLSLKPVDEDDDFDFNLPDDMSSRSLDSQGNPISQVPNLPNSNTDIPTSPQNQQSKNKNTEKEKLEIEKNKMDNTEIPTNKKDVISSLFEPKEENDDKNENMENILEKNDTQGNELEVKKEIEKPKIKKNESINHKIEKTKEKSKGGQKKSPTQKRKPIHIDVSKYLSQSNNENEESKSNQFQNEFTSNNNKSKKSTGILDSNINNENENPIEFYESESSNMHEIRQPDDFQLSQRYNLPSPRRGRGNNSNISNYNNNVFNLEERISDYFNLAIKKLIADFTTELSSLLKQTDSSGHMIREFVTDLKRTLREMIDFESNSPNDYSQANVFNSFSSEFRHIIKEIEKRSPASTERLLSSLSDCHLSIKSSKDLINTNCAPLYRELKQEIKDLSRKYNRKQSKNSLNSAFVYEKLYDLESRELNYQIELEIFDRKRESMDSSVIETPTYSEVNSSLSDFLKLYKEKTDFASGDSISQTTNTRNYRKLTSDLSEYRNDIKSLRQLQQLKIQQFCSASSFLMMQNSVIASKNAMTCTGFDNVTNFNNANITKNTYNRDRNSFTSNMTKEEYENEEMMNTLKLQVAEMNRKMEQDMNSTTALIEKINKKNRRHHHERNQKVTRLHKHIHSHSKYHL</sequence>
<dbReference type="VEuPathDB" id="TrichDB:TRFO_36297"/>
<feature type="region of interest" description="Disordered" evidence="1">
    <location>
        <begin position="24"/>
        <end position="163"/>
    </location>
</feature>
<feature type="compositionally biased region" description="Low complexity" evidence="1">
    <location>
        <begin position="132"/>
        <end position="143"/>
    </location>
</feature>
<name>A0A1J4JFS0_9EUKA</name>
<dbReference type="EMBL" id="MLAK01001112">
    <property type="protein sequence ID" value="OHS97505.1"/>
    <property type="molecule type" value="Genomic_DNA"/>
</dbReference>
<feature type="compositionally biased region" description="Low complexity" evidence="1">
    <location>
        <begin position="90"/>
        <end position="110"/>
    </location>
</feature>
<feature type="region of interest" description="Disordered" evidence="1">
    <location>
        <begin position="353"/>
        <end position="555"/>
    </location>
</feature>
<proteinExistence type="predicted"/>
<dbReference type="Proteomes" id="UP000179807">
    <property type="component" value="Unassembled WGS sequence"/>
</dbReference>
<feature type="compositionally biased region" description="Polar residues" evidence="1">
    <location>
        <begin position="371"/>
        <end position="405"/>
    </location>
</feature>
<protein>
    <submittedName>
        <fullName evidence="2">Uncharacterized protein</fullName>
    </submittedName>
</protein>
<feature type="compositionally biased region" description="Basic and acidic residues" evidence="1">
    <location>
        <begin position="26"/>
        <end position="35"/>
    </location>
</feature>
<feature type="compositionally biased region" description="Basic and acidic residues" evidence="1">
    <location>
        <begin position="406"/>
        <end position="432"/>
    </location>
</feature>
<feature type="region of interest" description="Disordered" evidence="1">
    <location>
        <begin position="951"/>
        <end position="979"/>
    </location>
</feature>
<dbReference type="RefSeq" id="XP_068350642.1">
    <property type="nucleotide sequence ID" value="XM_068510744.1"/>
</dbReference>
<gene>
    <name evidence="2" type="ORF">TRFO_36297</name>
</gene>
<dbReference type="AlphaFoldDB" id="A0A1J4JFS0"/>
<feature type="compositionally biased region" description="Polar residues" evidence="1">
    <location>
        <begin position="148"/>
        <end position="163"/>
    </location>
</feature>
<feature type="compositionally biased region" description="Basic residues" evidence="1">
    <location>
        <begin position="494"/>
        <end position="506"/>
    </location>
</feature>
<reference evidence="2" key="1">
    <citation type="submission" date="2016-10" db="EMBL/GenBank/DDBJ databases">
        <authorList>
            <person name="Benchimol M."/>
            <person name="Almeida L.G."/>
            <person name="Vasconcelos A.T."/>
            <person name="Perreira-Neves A."/>
            <person name="Rosa I.A."/>
            <person name="Tasca T."/>
            <person name="Bogo M.R."/>
            <person name="de Souza W."/>
        </authorList>
    </citation>
    <scope>NUCLEOTIDE SEQUENCE [LARGE SCALE GENOMIC DNA]</scope>
    <source>
        <strain evidence="2">K</strain>
    </source>
</reference>
<organism evidence="2 3">
    <name type="scientific">Tritrichomonas foetus</name>
    <dbReference type="NCBI Taxonomy" id="1144522"/>
    <lineage>
        <taxon>Eukaryota</taxon>
        <taxon>Metamonada</taxon>
        <taxon>Parabasalia</taxon>
        <taxon>Tritrichomonadida</taxon>
        <taxon>Tritrichomonadidae</taxon>
        <taxon>Tritrichomonas</taxon>
    </lineage>
</organism>